<proteinExistence type="predicted"/>
<dbReference type="PROSITE" id="PS50937">
    <property type="entry name" value="HTH_MERR_2"/>
    <property type="match status" value="1"/>
</dbReference>
<gene>
    <name evidence="4" type="ORF">GCM10010201_02440</name>
</gene>
<dbReference type="InterPro" id="IPR009061">
    <property type="entry name" value="DNA-bd_dom_put_sf"/>
</dbReference>
<feature type="domain" description="HTH merR-type" evidence="3">
    <location>
        <begin position="5"/>
        <end position="74"/>
    </location>
</feature>
<dbReference type="Gene3D" id="3.40.50.280">
    <property type="entry name" value="Cobalamin-binding domain"/>
    <property type="match status" value="1"/>
</dbReference>
<comment type="caution">
    <text evidence="4">The sequence shown here is derived from an EMBL/GenBank/DDBJ whole genome shotgun (WGS) entry which is preliminary data.</text>
</comment>
<dbReference type="InterPro" id="IPR036594">
    <property type="entry name" value="Meth_synthase_dom"/>
</dbReference>
<evidence type="ECO:0000256" key="1">
    <source>
        <dbReference type="ARBA" id="ARBA00023125"/>
    </source>
</evidence>
<evidence type="ECO:0000313" key="5">
    <source>
        <dbReference type="Proteomes" id="UP001499978"/>
    </source>
</evidence>
<dbReference type="Gene3D" id="1.10.1660.10">
    <property type="match status" value="1"/>
</dbReference>
<dbReference type="InterPro" id="IPR047057">
    <property type="entry name" value="MerR_fam"/>
</dbReference>
<feature type="compositionally biased region" description="Low complexity" evidence="2">
    <location>
        <begin position="83"/>
        <end position="98"/>
    </location>
</feature>
<evidence type="ECO:0000256" key="2">
    <source>
        <dbReference type="SAM" id="MobiDB-lite"/>
    </source>
</evidence>
<dbReference type="EMBL" id="BAAARY010000001">
    <property type="protein sequence ID" value="GAA2511088.1"/>
    <property type="molecule type" value="Genomic_DNA"/>
</dbReference>
<evidence type="ECO:0000259" key="3">
    <source>
        <dbReference type="PROSITE" id="PS50937"/>
    </source>
</evidence>
<dbReference type="InterPro" id="IPR036724">
    <property type="entry name" value="Cobalamin-bd_sf"/>
</dbReference>
<dbReference type="InterPro" id="IPR003759">
    <property type="entry name" value="Cbl-bd_cap"/>
</dbReference>
<dbReference type="InterPro" id="IPR000551">
    <property type="entry name" value="MerR-type_HTH_dom"/>
</dbReference>
<dbReference type="RefSeq" id="WP_344166885.1">
    <property type="nucleotide sequence ID" value="NZ_BAAARY010000001.1"/>
</dbReference>
<reference evidence="5" key="1">
    <citation type="journal article" date="2019" name="Int. J. Syst. Evol. Microbiol.">
        <title>The Global Catalogue of Microorganisms (GCM) 10K type strain sequencing project: providing services to taxonomists for standard genome sequencing and annotation.</title>
        <authorList>
            <consortium name="The Broad Institute Genomics Platform"/>
            <consortium name="The Broad Institute Genome Sequencing Center for Infectious Disease"/>
            <person name="Wu L."/>
            <person name="Ma J."/>
        </authorList>
    </citation>
    <scope>NUCLEOTIDE SEQUENCE [LARGE SCALE GENOMIC DNA]</scope>
    <source>
        <strain evidence="5">JCM 3367</strain>
    </source>
</reference>
<protein>
    <submittedName>
        <fullName evidence="4">MerR family transcriptional regulator</fullName>
    </submittedName>
</protein>
<dbReference type="SMART" id="SM00422">
    <property type="entry name" value="HTH_MERR"/>
    <property type="match status" value="1"/>
</dbReference>
<accession>A0ABP6A6A9</accession>
<evidence type="ECO:0000313" key="4">
    <source>
        <dbReference type="EMBL" id="GAA2511088.1"/>
    </source>
</evidence>
<keyword evidence="1" id="KW-0238">DNA-binding</keyword>
<dbReference type="PANTHER" id="PTHR30204">
    <property type="entry name" value="REDOX-CYCLING DRUG-SENSING TRANSCRIPTIONAL ACTIVATOR SOXR"/>
    <property type="match status" value="1"/>
</dbReference>
<dbReference type="Pfam" id="PF02607">
    <property type="entry name" value="B12-binding_2"/>
    <property type="match status" value="1"/>
</dbReference>
<dbReference type="Pfam" id="PF13411">
    <property type="entry name" value="MerR_1"/>
    <property type="match status" value="1"/>
</dbReference>
<dbReference type="PANTHER" id="PTHR30204:SF97">
    <property type="entry name" value="MERR FAMILY REGULATORY PROTEIN"/>
    <property type="match status" value="1"/>
</dbReference>
<dbReference type="Proteomes" id="UP001499978">
    <property type="component" value="Unassembled WGS sequence"/>
</dbReference>
<sequence>MADDGLSAGAVARQLGVAVTTLRTWHQRYGLGPSRHQAGRHRRYTEGDVARLNLMRRLLDQGLGAGEAADWAQRGATPPTGRPGATDSGSAAAPAARPTGPPPLAVRGRSPLARSLADQASALDAAGVRATVCAAIAEHGVVTAWDDVLAPVLREIGRRHAVTGGYVDIEHVVSRSAGEALAAVPRPNMPPTALLACVAEEQHTLPLEALAAALAEDGLNCWLLGARVPHHALQAAVRRLRPAVAVLWAHHRELADPAGLQDLGPKMPVAAAGPGWAGATLSPTIIRPNTLVEALALVKACSVDPHLGQTPA</sequence>
<dbReference type="Gene3D" id="1.10.1240.10">
    <property type="entry name" value="Methionine synthase domain"/>
    <property type="match status" value="1"/>
</dbReference>
<keyword evidence="5" id="KW-1185">Reference proteome</keyword>
<dbReference type="SUPFAM" id="SSF52242">
    <property type="entry name" value="Cobalamin (vitamin B12)-binding domain"/>
    <property type="match status" value="1"/>
</dbReference>
<name>A0ABP6A6A9_9ACTN</name>
<organism evidence="4 5">
    <name type="scientific">Pilimelia columellifera subsp. columellifera</name>
    <dbReference type="NCBI Taxonomy" id="706583"/>
    <lineage>
        <taxon>Bacteria</taxon>
        <taxon>Bacillati</taxon>
        <taxon>Actinomycetota</taxon>
        <taxon>Actinomycetes</taxon>
        <taxon>Micromonosporales</taxon>
        <taxon>Micromonosporaceae</taxon>
        <taxon>Pilimelia</taxon>
    </lineage>
</organism>
<feature type="region of interest" description="Disordered" evidence="2">
    <location>
        <begin position="69"/>
        <end position="108"/>
    </location>
</feature>
<dbReference type="SUPFAM" id="SSF46955">
    <property type="entry name" value="Putative DNA-binding domain"/>
    <property type="match status" value="1"/>
</dbReference>